<dbReference type="Gene3D" id="3.30.300.30">
    <property type="match status" value="1"/>
</dbReference>
<dbReference type="GO" id="GO:0016874">
    <property type="term" value="F:ligase activity"/>
    <property type="evidence" value="ECO:0007669"/>
    <property type="project" value="UniProtKB-KW"/>
</dbReference>
<reference evidence="3 4" key="1">
    <citation type="submission" date="2016-08" db="EMBL/GenBank/DDBJ databases">
        <title>A Parts List for Fungal Cellulosomes Revealed by Comparative Genomics.</title>
        <authorList>
            <consortium name="DOE Joint Genome Institute"/>
            <person name="Haitjema C.H."/>
            <person name="Gilmore S.P."/>
            <person name="Henske J.K."/>
            <person name="Solomon K.V."/>
            <person name="De Groot R."/>
            <person name="Kuo A."/>
            <person name="Mondo S.J."/>
            <person name="Salamov A.A."/>
            <person name="Labutti K."/>
            <person name="Zhao Z."/>
            <person name="Chiniquy J."/>
            <person name="Barry K."/>
            <person name="Brewer H.M."/>
            <person name="Purvine S.O."/>
            <person name="Wright A.T."/>
            <person name="Boxma B."/>
            <person name="Van Alen T."/>
            <person name="Hackstein J.H."/>
            <person name="Baker S.E."/>
            <person name="Grigoriev I.V."/>
            <person name="O'Malley M.A."/>
        </authorList>
    </citation>
    <scope>NUCLEOTIDE SEQUENCE [LARGE SCALE GENOMIC DNA]</scope>
    <source>
        <strain evidence="3 4">S4</strain>
    </source>
</reference>
<evidence type="ECO:0000313" key="4">
    <source>
        <dbReference type="Proteomes" id="UP000193944"/>
    </source>
</evidence>
<comment type="caution">
    <text evidence="3">The sequence shown here is derived from an EMBL/GenBank/DDBJ whole genome shotgun (WGS) entry which is preliminary data.</text>
</comment>
<dbReference type="Proteomes" id="UP000193944">
    <property type="component" value="Unassembled WGS sequence"/>
</dbReference>
<dbReference type="SUPFAM" id="SSF56801">
    <property type="entry name" value="Acetyl-CoA synthetase-like"/>
    <property type="match status" value="1"/>
</dbReference>
<evidence type="ECO:0000259" key="2">
    <source>
        <dbReference type="Pfam" id="PF00501"/>
    </source>
</evidence>
<dbReference type="InterPro" id="IPR045851">
    <property type="entry name" value="AMP-bd_C_sf"/>
</dbReference>
<proteinExistence type="predicted"/>
<dbReference type="PANTHER" id="PTHR45527">
    <property type="entry name" value="NONRIBOSOMAL PEPTIDE SYNTHETASE"/>
    <property type="match status" value="1"/>
</dbReference>
<name>A0A1Y1WPF5_9FUNG</name>
<dbReference type="OrthoDB" id="408177at2759"/>
<dbReference type="Gene3D" id="3.40.50.12780">
    <property type="entry name" value="N-terminal domain of ligase-like"/>
    <property type="match status" value="1"/>
</dbReference>
<dbReference type="GO" id="GO:0005737">
    <property type="term" value="C:cytoplasm"/>
    <property type="evidence" value="ECO:0007669"/>
    <property type="project" value="TreeGrafter"/>
</dbReference>
<evidence type="ECO:0000313" key="3">
    <source>
        <dbReference type="EMBL" id="ORX75178.1"/>
    </source>
</evidence>
<feature type="domain" description="AMP-dependent synthetase/ligase" evidence="2">
    <location>
        <begin position="8"/>
        <end position="103"/>
    </location>
</feature>
<keyword evidence="3" id="KW-0436">Ligase</keyword>
<dbReference type="GO" id="GO:0031177">
    <property type="term" value="F:phosphopantetheine binding"/>
    <property type="evidence" value="ECO:0007669"/>
    <property type="project" value="TreeGrafter"/>
</dbReference>
<dbReference type="AlphaFoldDB" id="A0A1Y1WPF5"/>
<organism evidence="3 4">
    <name type="scientific">Anaeromyces robustus</name>
    <dbReference type="NCBI Taxonomy" id="1754192"/>
    <lineage>
        <taxon>Eukaryota</taxon>
        <taxon>Fungi</taxon>
        <taxon>Fungi incertae sedis</taxon>
        <taxon>Chytridiomycota</taxon>
        <taxon>Chytridiomycota incertae sedis</taxon>
        <taxon>Neocallimastigomycetes</taxon>
        <taxon>Neocallimastigales</taxon>
        <taxon>Neocallimastigaceae</taxon>
        <taxon>Anaeromyces</taxon>
    </lineage>
</organism>
<dbReference type="GO" id="GO:0043041">
    <property type="term" value="P:amino acid activation for nonribosomal peptide biosynthetic process"/>
    <property type="evidence" value="ECO:0007669"/>
    <property type="project" value="TreeGrafter"/>
</dbReference>
<keyword evidence="4" id="KW-1185">Reference proteome</keyword>
<keyword evidence="1" id="KW-0732">Signal</keyword>
<sequence>MKFKSYISIIKVIVFIGEVLPLSLCEMIHKYSNCKIYNSYGPTECAVTCTYKEIDDKVEKKITIGKPLCNCKLYIVDKYMNVVPVGVEGEIVIGGYGVGKGYLNNDDLTNEKFIKCPYVVKDNDIHNSIMYRTGDIGKWTENGEIECLGRMDFQVKINGHRIELGEIETVVKEINEIEHIVVIDKTKEETGEKYLICYYILKNNQGDDDT</sequence>
<dbReference type="InterPro" id="IPR042099">
    <property type="entry name" value="ANL_N_sf"/>
</dbReference>
<dbReference type="GO" id="GO:0044550">
    <property type="term" value="P:secondary metabolite biosynthetic process"/>
    <property type="evidence" value="ECO:0007669"/>
    <property type="project" value="TreeGrafter"/>
</dbReference>
<gene>
    <name evidence="3" type="ORF">BCR32DRAFT_210623</name>
</gene>
<accession>A0A1Y1WPF5</accession>
<dbReference type="EMBL" id="MCFG01000373">
    <property type="protein sequence ID" value="ORX75178.1"/>
    <property type="molecule type" value="Genomic_DNA"/>
</dbReference>
<evidence type="ECO:0000256" key="1">
    <source>
        <dbReference type="SAM" id="SignalP"/>
    </source>
</evidence>
<reference evidence="3 4" key="2">
    <citation type="submission" date="2016-08" db="EMBL/GenBank/DDBJ databases">
        <title>Pervasive Adenine N6-methylation of Active Genes in Fungi.</title>
        <authorList>
            <consortium name="DOE Joint Genome Institute"/>
            <person name="Mondo S.J."/>
            <person name="Dannebaum R.O."/>
            <person name="Kuo R.C."/>
            <person name="Labutti K."/>
            <person name="Haridas S."/>
            <person name="Kuo A."/>
            <person name="Salamov A."/>
            <person name="Ahrendt S.R."/>
            <person name="Lipzen A."/>
            <person name="Sullivan W."/>
            <person name="Andreopoulos W.B."/>
            <person name="Clum A."/>
            <person name="Lindquist E."/>
            <person name="Daum C."/>
            <person name="Ramamoorthy G.K."/>
            <person name="Gryganskyi A."/>
            <person name="Culley D."/>
            <person name="Magnuson J.K."/>
            <person name="James T.Y."/>
            <person name="O'Malley M.A."/>
            <person name="Stajich J.E."/>
            <person name="Spatafora J.W."/>
            <person name="Visel A."/>
            <person name="Grigoriev I.V."/>
        </authorList>
    </citation>
    <scope>NUCLEOTIDE SEQUENCE [LARGE SCALE GENOMIC DNA]</scope>
    <source>
        <strain evidence="3 4">S4</strain>
    </source>
</reference>
<feature type="chain" id="PRO_5012666075" evidence="1">
    <location>
        <begin position="26"/>
        <end position="210"/>
    </location>
</feature>
<dbReference type="STRING" id="1754192.A0A1Y1WPF5"/>
<dbReference type="InterPro" id="IPR000873">
    <property type="entry name" value="AMP-dep_synth/lig_dom"/>
</dbReference>
<dbReference type="Pfam" id="PF00501">
    <property type="entry name" value="AMP-binding"/>
    <property type="match status" value="1"/>
</dbReference>
<protein>
    <submittedName>
        <fullName evidence="3">AMP-dependent synthetase and ligase</fullName>
    </submittedName>
</protein>
<dbReference type="PANTHER" id="PTHR45527:SF1">
    <property type="entry name" value="FATTY ACID SYNTHASE"/>
    <property type="match status" value="1"/>
</dbReference>
<feature type="signal peptide" evidence="1">
    <location>
        <begin position="1"/>
        <end position="25"/>
    </location>
</feature>